<accession>A0A7S4LCE5</accession>
<protein>
    <submittedName>
        <fullName evidence="1">Uncharacterized protein</fullName>
    </submittedName>
</protein>
<evidence type="ECO:0000313" key="1">
    <source>
        <dbReference type="EMBL" id="CAE0820075.1"/>
    </source>
</evidence>
<gene>
    <name evidence="1" type="ORF">EGYM00163_LOCUS31245</name>
</gene>
<proteinExistence type="predicted"/>
<dbReference type="AlphaFoldDB" id="A0A7S4LCE5"/>
<name>A0A7S4LCE5_9EUGL</name>
<sequence>MRQRTPSTPDPCHSFDTTAVRTPRARVWKCAPGPRDDAFTIPLDSMLVSGLIMNTHRAPQCITRDSYCPVLTFVLTTTDGVLVLFGRVVAVAPQGQWEVRTSAARIRCVMAPLRKHCLVQAREPV</sequence>
<organism evidence="1">
    <name type="scientific">Eutreptiella gymnastica</name>
    <dbReference type="NCBI Taxonomy" id="73025"/>
    <lineage>
        <taxon>Eukaryota</taxon>
        <taxon>Discoba</taxon>
        <taxon>Euglenozoa</taxon>
        <taxon>Euglenida</taxon>
        <taxon>Spirocuta</taxon>
        <taxon>Euglenophyceae</taxon>
        <taxon>Eutreptiales</taxon>
        <taxon>Eutreptiaceae</taxon>
        <taxon>Eutreptiella</taxon>
    </lineage>
</organism>
<reference evidence="1" key="1">
    <citation type="submission" date="2021-01" db="EMBL/GenBank/DDBJ databases">
        <authorList>
            <person name="Corre E."/>
            <person name="Pelletier E."/>
            <person name="Niang G."/>
            <person name="Scheremetjew M."/>
            <person name="Finn R."/>
            <person name="Kale V."/>
            <person name="Holt S."/>
            <person name="Cochrane G."/>
            <person name="Meng A."/>
            <person name="Brown T."/>
            <person name="Cohen L."/>
        </authorList>
    </citation>
    <scope>NUCLEOTIDE SEQUENCE</scope>
    <source>
        <strain evidence="1">CCMP1594</strain>
    </source>
</reference>
<dbReference type="EMBL" id="HBJA01089776">
    <property type="protein sequence ID" value="CAE0820075.1"/>
    <property type="molecule type" value="Transcribed_RNA"/>
</dbReference>